<protein>
    <submittedName>
        <fullName evidence="1">Uncharacterized protein</fullName>
    </submittedName>
</protein>
<evidence type="ECO:0000313" key="2">
    <source>
        <dbReference type="EMBL" id="KUM45213.1"/>
    </source>
</evidence>
<dbReference type="EMBL" id="LKAM01000023">
    <property type="protein sequence ID" value="KUM45213.1"/>
    <property type="molecule type" value="Genomic_DNA"/>
</dbReference>
<evidence type="ECO:0000313" key="1">
    <source>
        <dbReference type="EMBL" id="KUM45207.1"/>
    </source>
</evidence>
<sequence>MVRPFKPDSWWVILRMEEMEVGLEGVRNAVFVRFQIMNHGS</sequence>
<comment type="caution">
    <text evidence="1">The sequence shown here is derived from an EMBL/GenBank/DDBJ whole genome shotgun (WGS) entry which is preliminary data.</text>
</comment>
<dbReference type="EMBL" id="LKAM01000015">
    <property type="protein sequence ID" value="KUM45913.1"/>
    <property type="molecule type" value="Genomic_DNA"/>
</dbReference>
<dbReference type="EMBL" id="LKAM01000023">
    <property type="protein sequence ID" value="KUM45207.1"/>
    <property type="molecule type" value="Genomic_DNA"/>
</dbReference>
<geneLocation type="mitochondrion" evidence="1"/>
<dbReference type="AlphaFoldDB" id="A0A101LTS5"/>
<reference evidence="1" key="1">
    <citation type="journal article" date="2015" name="Genome Biol. Evol.">
        <title>Organellar Genomes of White Spruce (Picea glauca): Assembly and Annotation.</title>
        <authorList>
            <person name="Jackman S.D."/>
            <person name="Warren R.L."/>
            <person name="Gibb E.A."/>
            <person name="Vandervalk B.P."/>
            <person name="Mohamadi H."/>
            <person name="Chu J."/>
            <person name="Raymond A."/>
            <person name="Pleasance S."/>
            <person name="Coope R."/>
            <person name="Wildung M.R."/>
            <person name="Ritland C.E."/>
            <person name="Bousquet J."/>
            <person name="Jones S.J."/>
            <person name="Bohlmann J."/>
            <person name="Birol I."/>
        </authorList>
    </citation>
    <scope>NUCLEOTIDE SEQUENCE [LARGE SCALE GENOMIC DNA]</scope>
    <source>
        <tissue evidence="1">Flushing bud</tissue>
    </source>
</reference>
<proteinExistence type="predicted"/>
<evidence type="ECO:0000313" key="3">
    <source>
        <dbReference type="EMBL" id="KUM45913.1"/>
    </source>
</evidence>
<organism evidence="1">
    <name type="scientific">Picea glauca</name>
    <name type="common">White spruce</name>
    <name type="synonym">Pinus glauca</name>
    <dbReference type="NCBI Taxonomy" id="3330"/>
    <lineage>
        <taxon>Eukaryota</taxon>
        <taxon>Viridiplantae</taxon>
        <taxon>Streptophyta</taxon>
        <taxon>Embryophyta</taxon>
        <taxon>Tracheophyta</taxon>
        <taxon>Spermatophyta</taxon>
        <taxon>Pinopsida</taxon>
        <taxon>Pinidae</taxon>
        <taxon>Conifers I</taxon>
        <taxon>Pinales</taxon>
        <taxon>Pinaceae</taxon>
        <taxon>Picea</taxon>
    </lineage>
</organism>
<accession>A0A101LTS5</accession>
<name>A0A101LTS5_PICGL</name>
<keyword evidence="1" id="KW-0496">Mitochondrion</keyword>
<gene>
    <name evidence="3" type="ORF">ABT39_MTgene2267</name>
    <name evidence="1" type="ORF">ABT39_MTgene3530</name>
    <name evidence="2" type="ORF">ABT39_MTgene3536</name>
</gene>